<evidence type="ECO:0000256" key="1">
    <source>
        <dbReference type="PROSITE-ProRule" id="PRU00703"/>
    </source>
</evidence>
<evidence type="ECO:0000259" key="2">
    <source>
        <dbReference type="PROSITE" id="PS50883"/>
    </source>
</evidence>
<evidence type="ECO:0000313" key="5">
    <source>
        <dbReference type="Proteomes" id="UP000217103"/>
    </source>
</evidence>
<dbReference type="EMBL" id="FNKK01000002">
    <property type="protein sequence ID" value="SDR25731.1"/>
    <property type="molecule type" value="Genomic_DNA"/>
</dbReference>
<dbReference type="Gene3D" id="3.10.580.10">
    <property type="entry name" value="CBS-domain"/>
    <property type="match status" value="1"/>
</dbReference>
<dbReference type="Pfam" id="PF00571">
    <property type="entry name" value="CBS"/>
    <property type="match status" value="1"/>
</dbReference>
<proteinExistence type="predicted"/>
<dbReference type="OrthoDB" id="1673646at2"/>
<sequence>MSRPTPLVSPAEAESAATASPVVDLATGGVIAIHGSLAATRGTRLPLIVDIPAAPVIGGSAKLSSLHEAVRASGRRPREVILTIGGGFSPADRQALLAGIDGLRAIGYLIAVGDVGSGPVPLDLLADVAPYLVALSPDLVARAPRDPRRAALGAAIAAMAAGVGAHLLATGVSSETRLAAVHSWGVRLACGPLLTPGPSGRVRVPLPVPKNPPVDDASLGPRAQEMLLPAVTLPQDAKTDEAIDLFSAEPSLTSVILVDEYQRPTGSLDRGRFLLTVAGRYGHALHAGKPVRRLADPPRTVPRTTPAVAAMQVAGGDDGRVYDDLVVVDEMGRCLGILRVSDLIRRVAGPRPPAFTS</sequence>
<feature type="domain" description="EAL" evidence="2">
    <location>
        <begin position="1"/>
        <end position="211"/>
    </location>
</feature>
<feature type="domain" description="CBS" evidence="3">
    <location>
        <begin position="226"/>
        <end position="285"/>
    </location>
</feature>
<dbReference type="InterPro" id="IPR001633">
    <property type="entry name" value="EAL_dom"/>
</dbReference>
<dbReference type="InterPro" id="IPR035919">
    <property type="entry name" value="EAL_sf"/>
</dbReference>
<gene>
    <name evidence="4" type="ORF">SAMN04489764_4524</name>
</gene>
<organism evidence="4 5">
    <name type="scientific">Thermostaphylospora chromogena</name>
    <dbReference type="NCBI Taxonomy" id="35622"/>
    <lineage>
        <taxon>Bacteria</taxon>
        <taxon>Bacillati</taxon>
        <taxon>Actinomycetota</taxon>
        <taxon>Actinomycetes</taxon>
        <taxon>Streptosporangiales</taxon>
        <taxon>Thermomonosporaceae</taxon>
        <taxon>Thermostaphylospora</taxon>
    </lineage>
</organism>
<dbReference type="Pfam" id="PF00563">
    <property type="entry name" value="EAL"/>
    <property type="match status" value="1"/>
</dbReference>
<dbReference type="SUPFAM" id="SSF141868">
    <property type="entry name" value="EAL domain-like"/>
    <property type="match status" value="1"/>
</dbReference>
<evidence type="ECO:0000313" key="4">
    <source>
        <dbReference type="EMBL" id="SDR25731.1"/>
    </source>
</evidence>
<evidence type="ECO:0000259" key="3">
    <source>
        <dbReference type="PROSITE" id="PS51371"/>
    </source>
</evidence>
<protein>
    <submittedName>
        <fullName evidence="4">EAL domain, c-di-GMP-specific phosphodiesterase class I (Or its enzymatically inactive variant)</fullName>
    </submittedName>
</protein>
<dbReference type="PROSITE" id="PS51371">
    <property type="entry name" value="CBS"/>
    <property type="match status" value="2"/>
</dbReference>
<reference evidence="4 5" key="1">
    <citation type="submission" date="2016-10" db="EMBL/GenBank/DDBJ databases">
        <authorList>
            <person name="de Groot N.N."/>
        </authorList>
    </citation>
    <scope>NUCLEOTIDE SEQUENCE [LARGE SCALE GENOMIC DNA]</scope>
    <source>
        <strain evidence="4 5">DSM 43794</strain>
    </source>
</reference>
<dbReference type="InterPro" id="IPR000644">
    <property type="entry name" value="CBS_dom"/>
</dbReference>
<dbReference type="SUPFAM" id="SSF54631">
    <property type="entry name" value="CBS-domain pair"/>
    <property type="match status" value="1"/>
</dbReference>
<dbReference type="AlphaFoldDB" id="A0A1H1HK03"/>
<dbReference type="RefSeq" id="WP_093261759.1">
    <property type="nucleotide sequence ID" value="NZ_FNKK01000002.1"/>
</dbReference>
<name>A0A1H1HK03_9ACTN</name>
<keyword evidence="1" id="KW-0129">CBS domain</keyword>
<dbReference type="STRING" id="35622.SAMN04489764_4524"/>
<feature type="domain" description="CBS" evidence="3">
    <location>
        <begin position="291"/>
        <end position="353"/>
    </location>
</feature>
<keyword evidence="5" id="KW-1185">Reference proteome</keyword>
<dbReference type="PROSITE" id="PS50883">
    <property type="entry name" value="EAL"/>
    <property type="match status" value="1"/>
</dbReference>
<accession>A0A1H1HK03</accession>
<dbReference type="InterPro" id="IPR046342">
    <property type="entry name" value="CBS_dom_sf"/>
</dbReference>
<dbReference type="Proteomes" id="UP000217103">
    <property type="component" value="Unassembled WGS sequence"/>
</dbReference>
<dbReference type="Gene3D" id="3.20.20.450">
    <property type="entry name" value="EAL domain"/>
    <property type="match status" value="1"/>
</dbReference>